<evidence type="ECO:0008006" key="3">
    <source>
        <dbReference type="Google" id="ProtNLM"/>
    </source>
</evidence>
<sequence>MSHEGVLEMMEEMGLPFAYDHFVEGEAPEPPFAVFLYPRADNFSADGIAYFKKNELDIELYTDLKDPELEEAVEAVLLRHGIFYGKSEVWIESEKLYEVLYETEV</sequence>
<dbReference type="RefSeq" id="WP_125126863.1">
    <property type="nucleotide sequence ID" value="NZ_RHJS01000002.1"/>
</dbReference>
<reference evidence="1" key="1">
    <citation type="submission" date="2018-10" db="EMBL/GenBank/DDBJ databases">
        <title>Schaedlerella arabinophila gen. nov. sp. nov., isolated from the mouse intestinal tract and comparative analysis with the genome of the closely related altered Schaedler flora strain ASF502.</title>
        <authorList>
            <person name="Miyake S."/>
            <person name="Soh M."/>
            <person name="Seedorf H."/>
        </authorList>
    </citation>
    <scope>NUCLEOTIDE SEQUENCE [LARGE SCALE GENOMIC DNA]</scope>
    <source>
        <strain evidence="1">DSM 106076</strain>
    </source>
</reference>
<keyword evidence="2" id="KW-1185">Reference proteome</keyword>
<proteinExistence type="predicted"/>
<protein>
    <recommendedName>
        <fullName evidence="3">Prophage pi2 protein 38</fullName>
    </recommendedName>
</protein>
<name>A0A3R8JKQ6_9FIRM</name>
<gene>
    <name evidence="1" type="ORF">EBB54_06895</name>
</gene>
<dbReference type="AlphaFoldDB" id="A0A3R8JKQ6"/>
<organism evidence="1 2">
    <name type="scientific">Schaedlerella arabinosiphila</name>
    <dbReference type="NCBI Taxonomy" id="2044587"/>
    <lineage>
        <taxon>Bacteria</taxon>
        <taxon>Bacillati</taxon>
        <taxon>Bacillota</taxon>
        <taxon>Clostridia</taxon>
        <taxon>Lachnospirales</taxon>
        <taxon>Lachnospiraceae</taxon>
        <taxon>Schaedlerella</taxon>
    </lineage>
</organism>
<dbReference type="EMBL" id="RHJS01000002">
    <property type="protein sequence ID" value="RRK31127.1"/>
    <property type="molecule type" value="Genomic_DNA"/>
</dbReference>
<evidence type="ECO:0000313" key="1">
    <source>
        <dbReference type="EMBL" id="RRK31127.1"/>
    </source>
</evidence>
<evidence type="ECO:0000313" key="2">
    <source>
        <dbReference type="Proteomes" id="UP000274920"/>
    </source>
</evidence>
<dbReference type="Proteomes" id="UP000274920">
    <property type="component" value="Unassembled WGS sequence"/>
</dbReference>
<accession>A0A3R8JKQ6</accession>
<comment type="caution">
    <text evidence="1">The sequence shown here is derived from an EMBL/GenBank/DDBJ whole genome shotgun (WGS) entry which is preliminary data.</text>
</comment>